<organism evidence="1 2">
    <name type="scientific">Scortum barcoo</name>
    <name type="common">barcoo grunter</name>
    <dbReference type="NCBI Taxonomy" id="214431"/>
    <lineage>
        <taxon>Eukaryota</taxon>
        <taxon>Metazoa</taxon>
        <taxon>Chordata</taxon>
        <taxon>Craniata</taxon>
        <taxon>Vertebrata</taxon>
        <taxon>Euteleostomi</taxon>
        <taxon>Actinopterygii</taxon>
        <taxon>Neopterygii</taxon>
        <taxon>Teleostei</taxon>
        <taxon>Neoteleostei</taxon>
        <taxon>Acanthomorphata</taxon>
        <taxon>Eupercaria</taxon>
        <taxon>Centrarchiformes</taxon>
        <taxon>Terapontoidei</taxon>
        <taxon>Terapontidae</taxon>
        <taxon>Scortum</taxon>
    </lineage>
</organism>
<sequence length="425" mass="47081">MEDHKKKETTDMFQSPLIESDCIFCVADSRLFSETGNMRLMGGASRCAGGLEMKLYNDWKPVDDILFDWNLRTAAVVCRQLDCGSVLSAKIKRSYLRHVWKIKASSVQSGSALRDDEPKMPQSSTSSLEITCSGRLEVNANHLWSSVCKNNFDWQNAEVVCRELGCGAPSELQLVLHENIKAPVWTKDFQCRGNESSVLDCESYESTTNTCSSIRLTCSEPDNIRLVDGGSRCAGALEMKLQDDWKPVDVSRVDLRSAELVCRQLKCGSAVSTEKKNSVGKSVWGIISAHSGSALREHIATRPWHSTTSLKISCSGNTFSDDGHNDLLFQPVISISPFIDGVQEASDFTISCSIKPQYPGGSFQLVFTSSNTVHNYTQKAVNHTARFLFPAADFDHQGNYSCVYHIYVFSHNFSSESQSLSLTIS</sequence>
<name>A0ACB8VBX2_9TELE</name>
<evidence type="ECO:0000313" key="1">
    <source>
        <dbReference type="EMBL" id="KAI3352956.1"/>
    </source>
</evidence>
<gene>
    <name evidence="1" type="ORF">L3Q82_019528</name>
</gene>
<accession>A0ACB8VBX2</accession>
<protein>
    <submittedName>
        <fullName evidence="1">Uncharacterized protein</fullName>
    </submittedName>
</protein>
<reference evidence="1" key="1">
    <citation type="submission" date="2022-04" db="EMBL/GenBank/DDBJ databases">
        <title>Jade perch genome.</title>
        <authorList>
            <person name="Chao B."/>
        </authorList>
    </citation>
    <scope>NUCLEOTIDE SEQUENCE</scope>
    <source>
        <strain evidence="1">CB-2022</strain>
    </source>
</reference>
<dbReference type="Proteomes" id="UP000831701">
    <property type="component" value="Chromosome 23"/>
</dbReference>
<keyword evidence="2" id="KW-1185">Reference proteome</keyword>
<feature type="non-terminal residue" evidence="1">
    <location>
        <position position="425"/>
    </location>
</feature>
<proteinExistence type="predicted"/>
<comment type="caution">
    <text evidence="1">The sequence shown here is derived from an EMBL/GenBank/DDBJ whole genome shotgun (WGS) entry which is preliminary data.</text>
</comment>
<evidence type="ECO:0000313" key="2">
    <source>
        <dbReference type="Proteomes" id="UP000831701"/>
    </source>
</evidence>
<dbReference type="EMBL" id="CM041553">
    <property type="protein sequence ID" value="KAI3352956.1"/>
    <property type="molecule type" value="Genomic_DNA"/>
</dbReference>